<reference evidence="7" key="2">
    <citation type="submission" date="2021-04" db="EMBL/GenBank/DDBJ databases">
        <title>Genome-wide patterns of bracovirus chromosomal integration into multiple host tissues during parasitism.</title>
        <authorList>
            <person name="Chebbi M.A.C."/>
        </authorList>
    </citation>
    <scope>NUCLEOTIDE SEQUENCE</scope>
    <source>
        <tissue evidence="7">Whole body</tissue>
    </source>
</reference>
<keyword evidence="1 5" id="KW-0436">Ligase</keyword>
<name>A0A8J5QSH2_9HYME</name>
<dbReference type="InterPro" id="IPR000120">
    <property type="entry name" value="Amidase"/>
</dbReference>
<comment type="subunit">
    <text evidence="5">Subunit of the heterotrimeric GatCAB amidotransferase (AdT) complex, composed of A, B and C subunits.</text>
</comment>
<feature type="domain" description="Amidase" evidence="6">
    <location>
        <begin position="33"/>
        <end position="458"/>
    </location>
</feature>
<dbReference type="EC" id="6.3.5.7" evidence="5"/>
<dbReference type="HAMAP" id="MF_00120">
    <property type="entry name" value="GatA"/>
    <property type="match status" value="1"/>
</dbReference>
<keyword evidence="3 5" id="KW-0067">ATP-binding</keyword>
<protein>
    <recommendedName>
        <fullName evidence="5">Glutamyl-tRNA(Gln) amidotransferase subunit A, mitochondrial</fullName>
        <shortName evidence="5">Glu-AdT subunit A</shortName>
        <ecNumber evidence="5">6.3.5.7</ecNumber>
    </recommendedName>
</protein>
<dbReference type="GO" id="GO:0050567">
    <property type="term" value="F:glutaminyl-tRNA synthase (glutamine-hydrolyzing) activity"/>
    <property type="evidence" value="ECO:0007669"/>
    <property type="project" value="UniProtKB-UniRule"/>
</dbReference>
<comment type="function">
    <text evidence="5">Allows the formation of correctly charged Gln-tRNA(Gln) through the transamidation of misacylated Glu-tRNA(Gln) in the mitochondria. The reaction takes place in the presence of glutamine and ATP through an activated gamma-phospho-Glu-tRNA(Gln).</text>
</comment>
<evidence type="ECO:0000256" key="4">
    <source>
        <dbReference type="ARBA" id="ARBA00022917"/>
    </source>
</evidence>
<keyword evidence="5" id="KW-0496">Mitochondrion</keyword>
<dbReference type="GO" id="GO:0032543">
    <property type="term" value="P:mitochondrial translation"/>
    <property type="evidence" value="ECO:0007669"/>
    <property type="project" value="UniProtKB-UniRule"/>
</dbReference>
<gene>
    <name evidence="5" type="primary">GatA</name>
    <name evidence="7" type="ORF">G9C98_005797</name>
</gene>
<reference evidence="7" key="1">
    <citation type="submission" date="2020-03" db="EMBL/GenBank/DDBJ databases">
        <authorList>
            <person name="Chebbi M.A."/>
            <person name="Drezen J.M."/>
        </authorList>
    </citation>
    <scope>NUCLEOTIDE SEQUENCE</scope>
    <source>
        <tissue evidence="7">Whole body</tissue>
    </source>
</reference>
<comment type="subcellular location">
    <subcellularLocation>
        <location evidence="5">Mitochondrion</location>
    </subcellularLocation>
</comment>
<dbReference type="PANTHER" id="PTHR11895:SF7">
    <property type="entry name" value="GLUTAMYL-TRNA(GLN) AMIDOTRANSFERASE SUBUNIT A, MITOCHONDRIAL"/>
    <property type="match status" value="1"/>
</dbReference>
<evidence type="ECO:0000313" key="7">
    <source>
        <dbReference type="EMBL" id="KAG8037586.1"/>
    </source>
</evidence>
<feature type="active site" description="Charge relay system" evidence="5">
    <location>
        <position position="79"/>
    </location>
</feature>
<dbReference type="EMBL" id="JAAOIC020000047">
    <property type="protein sequence ID" value="KAG8037586.1"/>
    <property type="molecule type" value="Genomic_DNA"/>
</dbReference>
<dbReference type="OrthoDB" id="421993at2759"/>
<evidence type="ECO:0000313" key="8">
    <source>
        <dbReference type="Proteomes" id="UP000729913"/>
    </source>
</evidence>
<dbReference type="AlphaFoldDB" id="A0A8J5QSH2"/>
<accession>A0A8J5QSH2</accession>
<keyword evidence="8" id="KW-1185">Reference proteome</keyword>
<organism evidence="7 8">
    <name type="scientific">Cotesia typhae</name>
    <dbReference type="NCBI Taxonomy" id="2053667"/>
    <lineage>
        <taxon>Eukaryota</taxon>
        <taxon>Metazoa</taxon>
        <taxon>Ecdysozoa</taxon>
        <taxon>Arthropoda</taxon>
        <taxon>Hexapoda</taxon>
        <taxon>Insecta</taxon>
        <taxon>Pterygota</taxon>
        <taxon>Neoptera</taxon>
        <taxon>Endopterygota</taxon>
        <taxon>Hymenoptera</taxon>
        <taxon>Apocrita</taxon>
        <taxon>Ichneumonoidea</taxon>
        <taxon>Braconidae</taxon>
        <taxon>Microgastrinae</taxon>
        <taxon>Cotesia</taxon>
    </lineage>
</organism>
<dbReference type="GO" id="GO:0005739">
    <property type="term" value="C:mitochondrion"/>
    <property type="evidence" value="ECO:0007669"/>
    <property type="project" value="UniProtKB-SubCell"/>
</dbReference>
<dbReference type="InterPro" id="IPR004412">
    <property type="entry name" value="GatA"/>
</dbReference>
<comment type="similarity">
    <text evidence="5">Belongs to the amidase family. GatA subfamily.</text>
</comment>
<dbReference type="Pfam" id="PF01425">
    <property type="entry name" value="Amidase"/>
    <property type="match status" value="1"/>
</dbReference>
<feature type="active site" description="Charge relay system" evidence="5">
    <location>
        <position position="141"/>
    </location>
</feature>
<dbReference type="PANTHER" id="PTHR11895">
    <property type="entry name" value="TRANSAMIDASE"/>
    <property type="match status" value="1"/>
</dbReference>
<feature type="active site" description="Acyl-ester intermediate" evidence="5">
    <location>
        <position position="165"/>
    </location>
</feature>
<sequence>MNKVLSSPIKHVSSKINAGEIQPTEICKSALKLISLTKPLNAYINVCEDLAQKQASESDKRQQDNKLLGSLDGIPIAIKDNFCVENYPTTCASFMLANFVPGYSATVYNNLRKHGAVLLGKTNLDQFAMGAGTVDSYYGGSSGGSAVAVATGTCFAGIGSDTGGSTRNPAAYCGLIGLKPSYGLVSRHGLISLVNSMDVPGILTRNVDDCVLILNAIADTDQFDSTTLDQSLAPIEIPSTDISVRGLRVGIPNEYNHAELNQEIHNTWMRVSNLLKEAGADVVPVSLPHTEYSIVCYSVLNQCEVASNMARYDGIEYGLRADESMSTERLYAKTRSLGFNNVVRSRILTGNYYLLSENYNDYFVKAMKARRLIAQDFDAVWNDNIDILLTPTTLSDAPIYKDFISQDNQTQCSVQDYCTQPANMAGIPAINVPINLSKKGLPLSLQLMAPFLHEQRLLTVAKWLEDAVKFPRIYLKESCL</sequence>
<proteinExistence type="inferred from homology"/>
<dbReference type="GO" id="GO:0030956">
    <property type="term" value="C:glutamyl-tRNA(Gln) amidotransferase complex"/>
    <property type="evidence" value="ECO:0007669"/>
    <property type="project" value="UniProtKB-UniRule"/>
</dbReference>
<dbReference type="Proteomes" id="UP000729913">
    <property type="component" value="Unassembled WGS sequence"/>
</dbReference>
<evidence type="ECO:0000256" key="2">
    <source>
        <dbReference type="ARBA" id="ARBA00022741"/>
    </source>
</evidence>
<evidence type="ECO:0000256" key="5">
    <source>
        <dbReference type="HAMAP-Rule" id="MF_03150"/>
    </source>
</evidence>
<evidence type="ECO:0000256" key="1">
    <source>
        <dbReference type="ARBA" id="ARBA00022598"/>
    </source>
</evidence>
<dbReference type="GO" id="GO:0070681">
    <property type="term" value="P:glutaminyl-tRNAGln biosynthesis via transamidation"/>
    <property type="evidence" value="ECO:0007669"/>
    <property type="project" value="UniProtKB-UniRule"/>
</dbReference>
<evidence type="ECO:0000259" key="6">
    <source>
        <dbReference type="Pfam" id="PF01425"/>
    </source>
</evidence>
<comment type="caution">
    <text evidence="7">The sequence shown here is derived from an EMBL/GenBank/DDBJ whole genome shotgun (WGS) entry which is preliminary data.</text>
</comment>
<keyword evidence="4 5" id="KW-0648">Protein biosynthesis</keyword>
<comment type="catalytic activity">
    <reaction evidence="5">
        <text>L-glutamyl-tRNA(Gln) + L-glutamine + ATP + H2O = L-glutaminyl-tRNA(Gln) + L-glutamate + ADP + phosphate + H(+)</text>
        <dbReference type="Rhea" id="RHEA:17521"/>
        <dbReference type="Rhea" id="RHEA-COMP:9681"/>
        <dbReference type="Rhea" id="RHEA-COMP:9684"/>
        <dbReference type="ChEBI" id="CHEBI:15377"/>
        <dbReference type="ChEBI" id="CHEBI:15378"/>
        <dbReference type="ChEBI" id="CHEBI:29985"/>
        <dbReference type="ChEBI" id="CHEBI:30616"/>
        <dbReference type="ChEBI" id="CHEBI:43474"/>
        <dbReference type="ChEBI" id="CHEBI:58359"/>
        <dbReference type="ChEBI" id="CHEBI:78520"/>
        <dbReference type="ChEBI" id="CHEBI:78521"/>
        <dbReference type="ChEBI" id="CHEBI:456216"/>
        <dbReference type="EC" id="6.3.5.7"/>
    </reaction>
</comment>
<evidence type="ECO:0000256" key="3">
    <source>
        <dbReference type="ARBA" id="ARBA00022840"/>
    </source>
</evidence>
<keyword evidence="2 5" id="KW-0547">Nucleotide-binding</keyword>
<dbReference type="InterPro" id="IPR023631">
    <property type="entry name" value="Amidase_dom"/>
</dbReference>
<dbReference type="GO" id="GO:0005524">
    <property type="term" value="F:ATP binding"/>
    <property type="evidence" value="ECO:0007669"/>
    <property type="project" value="UniProtKB-KW"/>
</dbReference>